<proteinExistence type="predicted"/>
<keyword evidence="4" id="KW-1064">Adaptive immunity</keyword>
<keyword evidence="8" id="KW-1185">Reference proteome</keyword>
<evidence type="ECO:0000313" key="8">
    <source>
        <dbReference type="Proteomes" id="UP000261540"/>
    </source>
</evidence>
<dbReference type="Proteomes" id="UP000261540">
    <property type="component" value="Unplaced"/>
</dbReference>
<dbReference type="Ensembl" id="ENSPKIT00000029490.1">
    <property type="protein sequence ID" value="ENSPKIP00000005484.1"/>
    <property type="gene ID" value="ENSPKIG00000022140.1"/>
</dbReference>
<reference evidence="7" key="2">
    <citation type="submission" date="2025-09" db="UniProtKB">
        <authorList>
            <consortium name="Ensembl"/>
        </authorList>
    </citation>
    <scope>IDENTIFICATION</scope>
</reference>
<protein>
    <submittedName>
        <fullName evidence="7">SH2 domain containing 1A</fullName>
    </submittedName>
</protein>
<dbReference type="STRING" id="1676925.ENSPKIP00000005484"/>
<dbReference type="GO" id="GO:0009966">
    <property type="term" value="P:regulation of signal transduction"/>
    <property type="evidence" value="ECO:0007669"/>
    <property type="project" value="TreeGrafter"/>
</dbReference>
<evidence type="ECO:0000313" key="7">
    <source>
        <dbReference type="Ensembl" id="ENSPKIP00000005484.1"/>
    </source>
</evidence>
<dbReference type="InterPro" id="IPR000980">
    <property type="entry name" value="SH2"/>
</dbReference>
<dbReference type="AlphaFoldDB" id="A0A3B3QI42"/>
<keyword evidence="3 5" id="KW-0727">SH2 domain</keyword>
<dbReference type="InterPro" id="IPR036860">
    <property type="entry name" value="SH2_dom_sf"/>
</dbReference>
<dbReference type="PRINTS" id="PR00401">
    <property type="entry name" value="SH2DOMAIN"/>
</dbReference>
<dbReference type="GeneTree" id="ENSGT00940000155920"/>
<keyword evidence="1" id="KW-0399">Innate immunity</keyword>
<reference evidence="7" key="1">
    <citation type="submission" date="2025-08" db="UniProtKB">
        <authorList>
            <consortium name="Ensembl"/>
        </authorList>
    </citation>
    <scope>IDENTIFICATION</scope>
</reference>
<accession>A0A3B3QI42</accession>
<evidence type="ECO:0000259" key="6">
    <source>
        <dbReference type="PROSITE" id="PS50001"/>
    </source>
</evidence>
<evidence type="ECO:0000256" key="4">
    <source>
        <dbReference type="ARBA" id="ARBA00023130"/>
    </source>
</evidence>
<dbReference type="Gene3D" id="3.30.505.10">
    <property type="entry name" value="SH2 domain"/>
    <property type="match status" value="1"/>
</dbReference>
<keyword evidence="2" id="KW-0391">Immunity</keyword>
<dbReference type="GO" id="GO:0050776">
    <property type="term" value="P:regulation of immune response"/>
    <property type="evidence" value="ECO:0007669"/>
    <property type="project" value="TreeGrafter"/>
</dbReference>
<dbReference type="PANTHER" id="PTHR46051:SF1">
    <property type="entry name" value="INOSITOL POLYPHOSPHATE-RELATED PHOSPHATASE DOMAIN-CONTAINING PROTEIN"/>
    <property type="match status" value="1"/>
</dbReference>
<organism evidence="7 8">
    <name type="scientific">Paramormyrops kingsleyae</name>
    <dbReference type="NCBI Taxonomy" id="1676925"/>
    <lineage>
        <taxon>Eukaryota</taxon>
        <taxon>Metazoa</taxon>
        <taxon>Chordata</taxon>
        <taxon>Craniata</taxon>
        <taxon>Vertebrata</taxon>
        <taxon>Euteleostomi</taxon>
        <taxon>Actinopterygii</taxon>
        <taxon>Neopterygii</taxon>
        <taxon>Teleostei</taxon>
        <taxon>Osteoglossocephala</taxon>
        <taxon>Osteoglossomorpha</taxon>
        <taxon>Osteoglossiformes</taxon>
        <taxon>Mormyridae</taxon>
        <taxon>Paramormyrops</taxon>
    </lineage>
</organism>
<evidence type="ECO:0000256" key="1">
    <source>
        <dbReference type="ARBA" id="ARBA00022588"/>
    </source>
</evidence>
<name>A0A3B3QI42_9TELE</name>
<dbReference type="GO" id="GO:0002250">
    <property type="term" value="P:adaptive immune response"/>
    <property type="evidence" value="ECO:0007669"/>
    <property type="project" value="UniProtKB-KW"/>
</dbReference>
<dbReference type="Pfam" id="PF00017">
    <property type="entry name" value="SH2"/>
    <property type="match status" value="1"/>
</dbReference>
<dbReference type="SMART" id="SM00252">
    <property type="entry name" value="SH2"/>
    <property type="match status" value="1"/>
</dbReference>
<dbReference type="GO" id="GO:0045087">
    <property type="term" value="P:innate immune response"/>
    <property type="evidence" value="ECO:0007669"/>
    <property type="project" value="UniProtKB-KW"/>
</dbReference>
<evidence type="ECO:0000256" key="3">
    <source>
        <dbReference type="ARBA" id="ARBA00022999"/>
    </source>
</evidence>
<feature type="domain" description="SH2" evidence="6">
    <location>
        <begin position="6"/>
        <end position="102"/>
    </location>
</feature>
<evidence type="ECO:0000256" key="5">
    <source>
        <dbReference type="PROSITE-ProRule" id="PRU00191"/>
    </source>
</evidence>
<dbReference type="PROSITE" id="PS50001">
    <property type="entry name" value="SH2"/>
    <property type="match status" value="1"/>
</dbReference>
<evidence type="ECO:0000256" key="2">
    <source>
        <dbReference type="ARBA" id="ARBA00022859"/>
    </source>
</evidence>
<sequence length="105" mass="12020">MEALSFYHGTINKEMGEKILCATKEDGSYLIRKSESMSGAYCLCILFKGLVYTYRVYQTNDRLWVAETAPGVQERVFRNVKNLIAHFREPDKGIIIPLLYPVPAK</sequence>
<dbReference type="PANTHER" id="PTHR46051">
    <property type="entry name" value="SH2 DOMAIN-CONTAINING PROTEIN"/>
    <property type="match status" value="1"/>
</dbReference>
<dbReference type="SUPFAM" id="SSF55550">
    <property type="entry name" value="SH2 domain"/>
    <property type="match status" value="1"/>
</dbReference>